<evidence type="ECO:0000313" key="3">
    <source>
        <dbReference type="Proteomes" id="UP001172102"/>
    </source>
</evidence>
<name>A0AA40A9H3_9PEZI</name>
<evidence type="ECO:0000313" key="2">
    <source>
        <dbReference type="EMBL" id="KAK0711746.1"/>
    </source>
</evidence>
<sequence>MYLSVFHRDKATGTQIAESCELEEEDSGGVEAEEDGEEDGDGCGDGDNAVEVERPAAKKRLTEAQRHRQATDPDNPLRTGTWFGLSMAMKKSYILHVLITIALGRSPCGSPPLQSPVTAYTIYVCFLRLYSTGLILKTFQTLLTTLITYSTVTRIQAWRGHDTITGIKPRVANIKPAFWDSE</sequence>
<comment type="caution">
    <text evidence="2">The sequence shown here is derived from an EMBL/GenBank/DDBJ whole genome shotgun (WGS) entry which is preliminary data.</text>
</comment>
<feature type="region of interest" description="Disordered" evidence="1">
    <location>
        <begin position="14"/>
        <end position="52"/>
    </location>
</feature>
<dbReference type="Proteomes" id="UP001172102">
    <property type="component" value="Unassembled WGS sequence"/>
</dbReference>
<dbReference type="AlphaFoldDB" id="A0AA40A9H3"/>
<accession>A0AA40A9H3</accession>
<proteinExistence type="predicted"/>
<protein>
    <submittedName>
        <fullName evidence="2">Uncharacterized protein</fullName>
    </submittedName>
</protein>
<keyword evidence="3" id="KW-1185">Reference proteome</keyword>
<gene>
    <name evidence="2" type="ORF">B0H67DRAFT_555676</name>
</gene>
<dbReference type="EMBL" id="JAUKUA010000005">
    <property type="protein sequence ID" value="KAK0711746.1"/>
    <property type="molecule type" value="Genomic_DNA"/>
</dbReference>
<organism evidence="2 3">
    <name type="scientific">Lasiosphaeris hirsuta</name>
    <dbReference type="NCBI Taxonomy" id="260670"/>
    <lineage>
        <taxon>Eukaryota</taxon>
        <taxon>Fungi</taxon>
        <taxon>Dikarya</taxon>
        <taxon>Ascomycota</taxon>
        <taxon>Pezizomycotina</taxon>
        <taxon>Sordariomycetes</taxon>
        <taxon>Sordariomycetidae</taxon>
        <taxon>Sordariales</taxon>
        <taxon>Lasiosphaeriaceae</taxon>
        <taxon>Lasiosphaeris</taxon>
    </lineage>
</organism>
<reference evidence="2" key="1">
    <citation type="submission" date="2023-06" db="EMBL/GenBank/DDBJ databases">
        <title>Genome-scale phylogeny and comparative genomics of the fungal order Sordariales.</title>
        <authorList>
            <consortium name="Lawrence Berkeley National Laboratory"/>
            <person name="Hensen N."/>
            <person name="Bonometti L."/>
            <person name="Westerberg I."/>
            <person name="Brannstrom I.O."/>
            <person name="Guillou S."/>
            <person name="Cros-Aarteil S."/>
            <person name="Calhoun S."/>
            <person name="Haridas S."/>
            <person name="Kuo A."/>
            <person name="Mondo S."/>
            <person name="Pangilinan J."/>
            <person name="Riley R."/>
            <person name="Labutti K."/>
            <person name="Andreopoulos B."/>
            <person name="Lipzen A."/>
            <person name="Chen C."/>
            <person name="Yanf M."/>
            <person name="Daum C."/>
            <person name="Ng V."/>
            <person name="Clum A."/>
            <person name="Steindorff A."/>
            <person name="Ohm R."/>
            <person name="Martin F."/>
            <person name="Silar P."/>
            <person name="Natvig D."/>
            <person name="Lalanne C."/>
            <person name="Gautier V."/>
            <person name="Ament-Velasquez S.L."/>
            <person name="Kruys A."/>
            <person name="Hutchinson M.I."/>
            <person name="Powell A.J."/>
            <person name="Barry K."/>
            <person name="Miller A.N."/>
            <person name="Grigoriev I.V."/>
            <person name="Debuchy R."/>
            <person name="Gladieux P."/>
            <person name="Thoren M.H."/>
            <person name="Johannesson H."/>
        </authorList>
    </citation>
    <scope>NUCLEOTIDE SEQUENCE</scope>
    <source>
        <strain evidence="2">SMH4607-1</strain>
    </source>
</reference>
<feature type="compositionally biased region" description="Acidic residues" evidence="1">
    <location>
        <begin position="20"/>
        <end position="50"/>
    </location>
</feature>
<evidence type="ECO:0000256" key="1">
    <source>
        <dbReference type="SAM" id="MobiDB-lite"/>
    </source>
</evidence>